<dbReference type="AlphaFoldDB" id="X1IIS3"/>
<reference evidence="1" key="1">
    <citation type="journal article" date="2014" name="Front. Microbiol.">
        <title>High frequency of phylogenetically diverse reductive dehalogenase-homologous genes in deep subseafloor sedimentary metagenomes.</title>
        <authorList>
            <person name="Kawai M."/>
            <person name="Futagami T."/>
            <person name="Toyoda A."/>
            <person name="Takaki Y."/>
            <person name="Nishi S."/>
            <person name="Hori S."/>
            <person name="Arai W."/>
            <person name="Tsubouchi T."/>
            <person name="Morono Y."/>
            <person name="Uchiyama I."/>
            <person name="Ito T."/>
            <person name="Fujiyama A."/>
            <person name="Inagaki F."/>
            <person name="Takami H."/>
        </authorList>
    </citation>
    <scope>NUCLEOTIDE SEQUENCE</scope>
    <source>
        <strain evidence="1">Expedition CK06-06</strain>
    </source>
</reference>
<evidence type="ECO:0000313" key="1">
    <source>
        <dbReference type="EMBL" id="GAH57448.1"/>
    </source>
</evidence>
<protein>
    <submittedName>
        <fullName evidence="1">Uncharacterized protein</fullName>
    </submittedName>
</protein>
<proteinExistence type="predicted"/>
<dbReference type="EMBL" id="BARU01019837">
    <property type="protein sequence ID" value="GAH57448.1"/>
    <property type="molecule type" value="Genomic_DNA"/>
</dbReference>
<organism evidence="1">
    <name type="scientific">marine sediment metagenome</name>
    <dbReference type="NCBI Taxonomy" id="412755"/>
    <lineage>
        <taxon>unclassified sequences</taxon>
        <taxon>metagenomes</taxon>
        <taxon>ecological metagenomes</taxon>
    </lineage>
</organism>
<accession>X1IIS3</accession>
<gene>
    <name evidence="1" type="ORF">S03H2_32642</name>
</gene>
<comment type="caution">
    <text evidence="1">The sequence shown here is derived from an EMBL/GenBank/DDBJ whole genome shotgun (WGS) entry which is preliminary data.</text>
</comment>
<sequence length="94" mass="11688">MDSKKEKDPFDIHDRRKIRIKEFLVFKELDDDQDNYIIKEFEKTKEQTLEALEFIQKIIKNHPDMNTERIKGYLTRQRFFMKLFLKEVNREFSE</sequence>
<name>X1IIS3_9ZZZZ</name>